<sequence>MKLFILKADSSKEMNEISDELSQQKFKKIQEESHFILMKKNRYGNYYVHILFLMIGLFYVYFALLVNVIYFTYSYLWASPHVLVTTEVKSESGDELEFNTMDEVLEMANKLF</sequence>
<reference evidence="2" key="1">
    <citation type="submission" date="2019-04" db="EMBL/GenBank/DDBJ databases">
        <title>Evolution of Biomass-Degrading Anaerobic Consortia Revealed by Metagenomics.</title>
        <authorList>
            <person name="Peng X."/>
        </authorList>
    </citation>
    <scope>NUCLEOTIDE SEQUENCE</scope>
    <source>
        <strain evidence="2">SIG12</strain>
    </source>
</reference>
<evidence type="ECO:0000313" key="3">
    <source>
        <dbReference type="Proteomes" id="UP000762703"/>
    </source>
</evidence>
<keyword evidence="1" id="KW-0472">Membrane</keyword>
<comment type="caution">
    <text evidence="2">The sequence shown here is derived from an EMBL/GenBank/DDBJ whole genome shotgun (WGS) entry which is preliminary data.</text>
</comment>
<proteinExistence type="predicted"/>
<organism evidence="2 3">
    <name type="scientific">Methanobrevibacter millerae</name>
    <dbReference type="NCBI Taxonomy" id="230361"/>
    <lineage>
        <taxon>Archaea</taxon>
        <taxon>Methanobacteriati</taxon>
        <taxon>Methanobacteriota</taxon>
        <taxon>Methanomada group</taxon>
        <taxon>Methanobacteria</taxon>
        <taxon>Methanobacteriales</taxon>
        <taxon>Methanobacteriaceae</taxon>
        <taxon>Methanobrevibacter</taxon>
    </lineage>
</organism>
<dbReference type="AlphaFoldDB" id="A0A8T3VJ70"/>
<evidence type="ECO:0000313" key="2">
    <source>
        <dbReference type="EMBL" id="MBE6506136.1"/>
    </source>
</evidence>
<name>A0A8T3VJ70_9EURY</name>
<protein>
    <submittedName>
        <fullName evidence="2">Uncharacterized protein</fullName>
    </submittedName>
</protein>
<keyword evidence="1" id="KW-0812">Transmembrane</keyword>
<feature type="transmembrane region" description="Helical" evidence="1">
    <location>
        <begin position="46"/>
        <end position="73"/>
    </location>
</feature>
<dbReference type="EMBL" id="SUTE01000091">
    <property type="protein sequence ID" value="MBE6506136.1"/>
    <property type="molecule type" value="Genomic_DNA"/>
</dbReference>
<keyword evidence="1" id="KW-1133">Transmembrane helix</keyword>
<dbReference type="RefSeq" id="WP_303737801.1">
    <property type="nucleotide sequence ID" value="NZ_SUTE01000091.1"/>
</dbReference>
<gene>
    <name evidence="2" type="ORF">E7Z73_10485</name>
</gene>
<dbReference type="Proteomes" id="UP000762703">
    <property type="component" value="Unassembled WGS sequence"/>
</dbReference>
<accession>A0A8T3VJ70</accession>
<evidence type="ECO:0000256" key="1">
    <source>
        <dbReference type="SAM" id="Phobius"/>
    </source>
</evidence>